<reference evidence="4" key="1">
    <citation type="submission" date="2016-10" db="EMBL/GenBank/DDBJ databases">
        <authorList>
            <person name="Varghese N."/>
            <person name="Submissions S."/>
        </authorList>
    </citation>
    <scope>NUCLEOTIDE SEQUENCE [LARGE SCALE GENOMIC DNA]</scope>
    <source>
        <strain evidence="4">DSM 13078</strain>
    </source>
</reference>
<dbReference type="Pfam" id="PF24035">
    <property type="entry name" value="DUF7344"/>
    <property type="match status" value="1"/>
</dbReference>
<evidence type="ECO:0000313" key="4">
    <source>
        <dbReference type="Proteomes" id="UP000199161"/>
    </source>
</evidence>
<evidence type="ECO:0000259" key="2">
    <source>
        <dbReference type="Pfam" id="PF24035"/>
    </source>
</evidence>
<dbReference type="OrthoDB" id="241828at2157"/>
<organism evidence="3 4">
    <name type="scientific">Natronobacterium haloterrestre</name>
    <name type="common">Halobiforma haloterrestris</name>
    <dbReference type="NCBI Taxonomy" id="148448"/>
    <lineage>
        <taxon>Archaea</taxon>
        <taxon>Methanobacteriati</taxon>
        <taxon>Methanobacteriota</taxon>
        <taxon>Stenosarchaea group</taxon>
        <taxon>Halobacteria</taxon>
        <taxon>Halobacteriales</taxon>
        <taxon>Natrialbaceae</taxon>
        <taxon>Natronobacterium</taxon>
    </lineage>
</organism>
<feature type="region of interest" description="Disordered" evidence="1">
    <location>
        <begin position="1"/>
        <end position="25"/>
    </location>
</feature>
<accession>A0A1I1DE92</accession>
<sequence>MTPALDGHDDRDDSQDRGSNGADRSALPVDAVFDVLASSRRRAVIGHFLERSSADEVPIDDLVDAVARADESNHEAVEIDLRHHHLPALADYGIVEFEWSNDRVRYRESPAVERCLEVAADSRSEST</sequence>
<dbReference type="Proteomes" id="UP000199161">
    <property type="component" value="Unassembled WGS sequence"/>
</dbReference>
<feature type="domain" description="DUF7344" evidence="2">
    <location>
        <begin position="33"/>
        <end position="104"/>
    </location>
</feature>
<gene>
    <name evidence="3" type="ORF">SAMN05444422_101410</name>
</gene>
<protein>
    <recommendedName>
        <fullName evidence="2">DUF7344 domain-containing protein</fullName>
    </recommendedName>
</protein>
<dbReference type="InterPro" id="IPR055768">
    <property type="entry name" value="DUF7344"/>
</dbReference>
<dbReference type="Gene3D" id="1.10.10.10">
    <property type="entry name" value="Winged helix-like DNA-binding domain superfamily/Winged helix DNA-binding domain"/>
    <property type="match status" value="1"/>
</dbReference>
<evidence type="ECO:0000256" key="1">
    <source>
        <dbReference type="SAM" id="MobiDB-lite"/>
    </source>
</evidence>
<keyword evidence="4" id="KW-1185">Reference proteome</keyword>
<dbReference type="EMBL" id="FOKW01000001">
    <property type="protein sequence ID" value="SFB71388.1"/>
    <property type="molecule type" value="Genomic_DNA"/>
</dbReference>
<dbReference type="InterPro" id="IPR036388">
    <property type="entry name" value="WH-like_DNA-bd_sf"/>
</dbReference>
<evidence type="ECO:0000313" key="3">
    <source>
        <dbReference type="EMBL" id="SFB71388.1"/>
    </source>
</evidence>
<dbReference type="RefSeq" id="WP_089784900.1">
    <property type="nucleotide sequence ID" value="NZ_FOKW01000001.1"/>
</dbReference>
<name>A0A1I1DE92_NATHA</name>
<dbReference type="AlphaFoldDB" id="A0A1I1DE92"/>
<proteinExistence type="predicted"/>
<feature type="compositionally biased region" description="Basic and acidic residues" evidence="1">
    <location>
        <begin position="1"/>
        <end position="16"/>
    </location>
</feature>